<dbReference type="SUPFAM" id="SSF57884">
    <property type="entry name" value="Ada DNA repair protein, N-terminal domain (N-Ada 10)"/>
    <property type="match status" value="1"/>
</dbReference>
<dbReference type="PANTHER" id="PTHR10815:SF14">
    <property type="entry name" value="BIFUNCTIONAL TRANSCRIPTIONAL ACTIVATOR_DNA REPAIR ENZYME ADA"/>
    <property type="match status" value="1"/>
</dbReference>
<feature type="binding site" evidence="13">
    <location>
        <position position="76"/>
    </location>
    <ligand>
        <name>Zn(2+)</name>
        <dbReference type="ChEBI" id="CHEBI:29105"/>
    </ligand>
</feature>
<keyword evidence="9" id="KW-0804">Transcription</keyword>
<dbReference type="EMBL" id="CP015839">
    <property type="protein sequence ID" value="ANG63026.1"/>
    <property type="molecule type" value="Genomic_DNA"/>
</dbReference>
<dbReference type="InterPro" id="IPR004026">
    <property type="entry name" value="Ada_DNA_repair_Zn-bd"/>
</dbReference>
<evidence type="ECO:0000256" key="7">
    <source>
        <dbReference type="ARBA" id="ARBA00023015"/>
    </source>
</evidence>
<dbReference type="InterPro" id="IPR014048">
    <property type="entry name" value="MethylDNA_cys_MeTrfase_DNA-bd"/>
</dbReference>
<dbReference type="GO" id="GO:0043565">
    <property type="term" value="F:sequence-specific DNA binding"/>
    <property type="evidence" value="ECO:0007669"/>
    <property type="project" value="InterPro"/>
</dbReference>
<feature type="active site" description="Nucleophile; methyl group acceptor from methylphosphotriester" evidence="12">
    <location>
        <position position="42"/>
    </location>
</feature>
<evidence type="ECO:0000256" key="4">
    <source>
        <dbReference type="ARBA" id="ARBA00022603"/>
    </source>
</evidence>
<evidence type="ECO:0000256" key="13">
    <source>
        <dbReference type="PIRSR" id="PIRSR000409-3"/>
    </source>
</evidence>
<evidence type="ECO:0000256" key="9">
    <source>
        <dbReference type="ARBA" id="ARBA00023163"/>
    </source>
</evidence>
<dbReference type="PROSITE" id="PS00374">
    <property type="entry name" value="MGMT"/>
    <property type="match status" value="1"/>
</dbReference>
<dbReference type="Gene3D" id="3.30.160.70">
    <property type="entry name" value="Methylated DNA-protein cysteine methyltransferase domain"/>
    <property type="match status" value="1"/>
</dbReference>
<dbReference type="PANTHER" id="PTHR10815">
    <property type="entry name" value="METHYLATED-DNA--PROTEIN-CYSTEINE METHYLTRANSFERASE"/>
    <property type="match status" value="1"/>
</dbReference>
<dbReference type="GO" id="GO:0008270">
    <property type="term" value="F:zinc ion binding"/>
    <property type="evidence" value="ECO:0007669"/>
    <property type="project" value="InterPro"/>
</dbReference>
<dbReference type="AlphaFoldDB" id="A0A1A9EYK3"/>
<comment type="cofactor">
    <cofactor evidence="13">
        <name>Zn(2+)</name>
        <dbReference type="ChEBI" id="CHEBI:29105"/>
    </cofactor>
    <text evidence="13">Binds 1 zinc ion per subunit.</text>
</comment>
<dbReference type="RefSeq" id="WP_067382190.1">
    <property type="nucleotide sequence ID" value="NZ_CP015839.1"/>
</dbReference>
<feature type="binding site" evidence="13">
    <location>
        <position position="42"/>
    </location>
    <ligand>
        <name>Zn(2+)</name>
        <dbReference type="ChEBI" id="CHEBI:29105"/>
    </ligand>
</feature>
<dbReference type="SUPFAM" id="SSF46689">
    <property type="entry name" value="Homeodomain-like"/>
    <property type="match status" value="1"/>
</dbReference>
<keyword evidence="16" id="KW-1185">Reference proteome</keyword>
<dbReference type="Pfam" id="PF02805">
    <property type="entry name" value="Ada_Zn_binding"/>
    <property type="match status" value="1"/>
</dbReference>
<dbReference type="STRING" id="1821621.A8C75_11450"/>
<dbReference type="InterPro" id="IPR036388">
    <property type="entry name" value="WH-like_DNA-bd_sf"/>
</dbReference>
<dbReference type="KEGG" id="mars:A8C75_11450"/>
<dbReference type="OrthoDB" id="9811249at2"/>
<dbReference type="Gene3D" id="3.40.10.10">
    <property type="entry name" value="DNA Methylphosphotriester Repair Domain"/>
    <property type="match status" value="1"/>
</dbReference>
<evidence type="ECO:0000259" key="14">
    <source>
        <dbReference type="PROSITE" id="PS01124"/>
    </source>
</evidence>
<evidence type="ECO:0000256" key="1">
    <source>
        <dbReference type="ARBA" id="ARBA00001286"/>
    </source>
</evidence>
<dbReference type="InterPro" id="IPR035451">
    <property type="entry name" value="Ada-like_dom_sf"/>
</dbReference>
<keyword evidence="6" id="KW-0227">DNA damage</keyword>
<dbReference type="NCBIfam" id="NF011964">
    <property type="entry name" value="PRK15435.1"/>
    <property type="match status" value="1"/>
</dbReference>
<dbReference type="NCBIfam" id="TIGR00589">
    <property type="entry name" value="ogt"/>
    <property type="match status" value="1"/>
</dbReference>
<keyword evidence="13" id="KW-0479">Metal-binding</keyword>
<dbReference type="FunFam" id="1.10.10.10:FF:000214">
    <property type="entry name" value="Methylated-DNA--protein-cysteine methyltransferase"/>
    <property type="match status" value="1"/>
</dbReference>
<dbReference type="Proteomes" id="UP000078070">
    <property type="component" value="Chromosome"/>
</dbReference>
<dbReference type="Pfam" id="PF12833">
    <property type="entry name" value="HTH_18"/>
    <property type="match status" value="1"/>
</dbReference>
<keyword evidence="4 15" id="KW-0489">Methyltransferase</keyword>
<dbReference type="InterPro" id="IPR009057">
    <property type="entry name" value="Homeodomain-like_sf"/>
</dbReference>
<dbReference type="GO" id="GO:0006281">
    <property type="term" value="P:DNA repair"/>
    <property type="evidence" value="ECO:0007669"/>
    <property type="project" value="UniProtKB-KW"/>
</dbReference>
<keyword evidence="8" id="KW-0010">Activator</keyword>
<dbReference type="Pfam" id="PF01035">
    <property type="entry name" value="DNA_binding_1"/>
    <property type="match status" value="1"/>
</dbReference>
<dbReference type="InterPro" id="IPR016221">
    <property type="entry name" value="Bifunct_regulatory_prot_Ada"/>
</dbReference>
<evidence type="ECO:0000256" key="2">
    <source>
        <dbReference type="ARBA" id="ARBA00008711"/>
    </source>
</evidence>
<dbReference type="GO" id="GO:0003700">
    <property type="term" value="F:DNA-binding transcription factor activity"/>
    <property type="evidence" value="ECO:0007669"/>
    <property type="project" value="InterPro"/>
</dbReference>
<evidence type="ECO:0000313" key="16">
    <source>
        <dbReference type="Proteomes" id="UP000078070"/>
    </source>
</evidence>
<proteinExistence type="inferred from homology"/>
<keyword evidence="7" id="KW-0805">Transcription regulation</keyword>
<evidence type="ECO:0000256" key="10">
    <source>
        <dbReference type="ARBA" id="ARBA00023204"/>
    </source>
</evidence>
<dbReference type="InterPro" id="IPR001497">
    <property type="entry name" value="MethylDNA_cys_MeTrfase_AS"/>
</dbReference>
<evidence type="ECO:0000256" key="11">
    <source>
        <dbReference type="ARBA" id="ARBA00049348"/>
    </source>
</evidence>
<dbReference type="InterPro" id="IPR018060">
    <property type="entry name" value="HTH_AraC"/>
</dbReference>
<gene>
    <name evidence="15" type="ORF">A8C75_11450</name>
</gene>
<keyword evidence="10" id="KW-0234">DNA repair</keyword>
<evidence type="ECO:0000256" key="6">
    <source>
        <dbReference type="ARBA" id="ARBA00022763"/>
    </source>
</evidence>
<evidence type="ECO:0000256" key="3">
    <source>
        <dbReference type="ARBA" id="ARBA00011918"/>
    </source>
</evidence>
<name>A0A1A9EYK3_9GAMM</name>
<dbReference type="PIRSF" id="PIRSF000409">
    <property type="entry name" value="Ada"/>
    <property type="match status" value="1"/>
</dbReference>
<protein>
    <recommendedName>
        <fullName evidence="3">methylated-DNA--[protein]-cysteine S-methyltransferase</fullName>
        <ecNumber evidence="3">2.1.1.63</ecNumber>
    </recommendedName>
</protein>
<accession>A0A1A9EYK3</accession>
<comment type="similarity">
    <text evidence="2">Belongs to the MGMT family.</text>
</comment>
<evidence type="ECO:0000256" key="8">
    <source>
        <dbReference type="ARBA" id="ARBA00023159"/>
    </source>
</evidence>
<dbReference type="InterPro" id="IPR036631">
    <property type="entry name" value="MGMT_N_sf"/>
</dbReference>
<feature type="binding site" evidence="13">
    <location>
        <position position="46"/>
    </location>
    <ligand>
        <name>Zn(2+)</name>
        <dbReference type="ChEBI" id="CHEBI:29105"/>
    </ligand>
</feature>
<keyword evidence="5 15" id="KW-0808">Transferase</keyword>
<dbReference type="CDD" id="cd06445">
    <property type="entry name" value="ATase"/>
    <property type="match status" value="1"/>
</dbReference>
<dbReference type="SUPFAM" id="SSF46767">
    <property type="entry name" value="Methylated DNA-protein cysteine methyltransferase, C-terminal domain"/>
    <property type="match status" value="1"/>
</dbReference>
<dbReference type="Gene3D" id="1.10.10.60">
    <property type="entry name" value="Homeodomain-like"/>
    <property type="match status" value="1"/>
</dbReference>
<feature type="domain" description="HTH araC/xylS-type" evidence="14">
    <location>
        <begin position="88"/>
        <end position="188"/>
    </location>
</feature>
<dbReference type="Gene3D" id="1.10.10.10">
    <property type="entry name" value="Winged helix-like DNA-binding domain superfamily/Winged helix DNA-binding domain"/>
    <property type="match status" value="1"/>
</dbReference>
<dbReference type="SMART" id="SM00342">
    <property type="entry name" value="HTH_ARAC"/>
    <property type="match status" value="1"/>
</dbReference>
<dbReference type="InterPro" id="IPR036217">
    <property type="entry name" value="MethylDNA_cys_MeTrfase_DNAb"/>
</dbReference>
<evidence type="ECO:0000313" key="15">
    <source>
        <dbReference type="EMBL" id="ANG63026.1"/>
    </source>
</evidence>
<reference evidence="16" key="1">
    <citation type="submission" date="2016-05" db="EMBL/GenBank/DDBJ databases">
        <authorList>
            <person name="Baek K."/>
            <person name="Yang S.-J."/>
        </authorList>
    </citation>
    <scope>NUCLEOTIDE SEQUENCE [LARGE SCALE GENOMIC DNA]</scope>
    <source>
        <strain evidence="16">ST58-10</strain>
    </source>
</reference>
<dbReference type="PROSITE" id="PS01124">
    <property type="entry name" value="HTH_ARAC_FAMILY_2"/>
    <property type="match status" value="1"/>
</dbReference>
<dbReference type="GO" id="GO:0003908">
    <property type="term" value="F:methylated-DNA-[protein]-cysteine S-methyltransferase activity"/>
    <property type="evidence" value="ECO:0007669"/>
    <property type="project" value="UniProtKB-EC"/>
</dbReference>
<keyword evidence="13" id="KW-0862">Zinc</keyword>
<comment type="catalytic activity">
    <reaction evidence="1">
        <text>a 4-O-methyl-thymidine in DNA + L-cysteinyl-[protein] = a thymidine in DNA + S-methyl-L-cysteinyl-[protein]</text>
        <dbReference type="Rhea" id="RHEA:53428"/>
        <dbReference type="Rhea" id="RHEA-COMP:10131"/>
        <dbReference type="Rhea" id="RHEA-COMP:10132"/>
        <dbReference type="Rhea" id="RHEA-COMP:13555"/>
        <dbReference type="Rhea" id="RHEA-COMP:13556"/>
        <dbReference type="ChEBI" id="CHEBI:29950"/>
        <dbReference type="ChEBI" id="CHEBI:82612"/>
        <dbReference type="ChEBI" id="CHEBI:137386"/>
        <dbReference type="ChEBI" id="CHEBI:137387"/>
        <dbReference type="EC" id="2.1.1.63"/>
    </reaction>
</comment>
<feature type="active site" description="Nucleophile; methyl group acceptor from either O6-methylguanine or O4-methylthymine" evidence="12">
    <location>
        <position position="326"/>
    </location>
</feature>
<dbReference type="SUPFAM" id="SSF53155">
    <property type="entry name" value="Methylated DNA-protein cysteine methyltransferase domain"/>
    <property type="match status" value="1"/>
</dbReference>
<dbReference type="EC" id="2.1.1.63" evidence="3"/>
<organism evidence="15 16">
    <name type="scientific">Marinobacterium aestuarii</name>
    <dbReference type="NCBI Taxonomy" id="1821621"/>
    <lineage>
        <taxon>Bacteria</taxon>
        <taxon>Pseudomonadati</taxon>
        <taxon>Pseudomonadota</taxon>
        <taxon>Gammaproteobacteria</taxon>
        <taxon>Oceanospirillales</taxon>
        <taxon>Oceanospirillaceae</taxon>
        <taxon>Marinobacterium</taxon>
    </lineage>
</organism>
<reference evidence="15 16" key="2">
    <citation type="journal article" date="2018" name="Int. J. Syst. Evol. Microbiol.">
        <title>Marinobacterium aestuarii sp. nov., a benzene-degrading marine bacterium isolated from estuary sediment.</title>
        <authorList>
            <person name="Bae S.S."/>
            <person name="Jung J."/>
            <person name="Chung D."/>
            <person name="Baek K."/>
        </authorList>
    </citation>
    <scope>NUCLEOTIDE SEQUENCE [LARGE SCALE GENOMIC DNA]</scope>
    <source>
        <strain evidence="15 16">ST58-10</strain>
    </source>
</reference>
<dbReference type="GO" id="GO:0032259">
    <property type="term" value="P:methylation"/>
    <property type="evidence" value="ECO:0007669"/>
    <property type="project" value="UniProtKB-KW"/>
</dbReference>
<sequence length="356" mass="38851">MTSPEQQAETTCADPRWHSVLNRDASADGLFVYGVITTGIYCRPSCPSRTARPENVRFHADSSAAERAGFRPCKRCHPDQASAQERQRNTIATLCRMIETAPQLPTLEELAACAGLSSHHLHRLFKQFTGLTPRQYAKAHQARRLRAALDQSTTITDAFNTAGYGSSGRFYEESTQVLGMTPSRYRAGGDDARIQFAVGDCSLGAILVAQSELGICAILLGDDPNALLQDLQRRFARAQLVPGDSGYMQLVGLVAAFVDNPVRGMDLPLDIRGTVFQQRVWLALRDIPPGETLSYAQLAQRIGSPRAVRAVAGACAANAIAVAIPCHRVVRSDGGLSGYRWGIERKRALLDRERDT</sequence>
<comment type="catalytic activity">
    <reaction evidence="11">
        <text>a 6-O-methyl-2'-deoxyguanosine in DNA + L-cysteinyl-[protein] = S-methyl-L-cysteinyl-[protein] + a 2'-deoxyguanosine in DNA</text>
        <dbReference type="Rhea" id="RHEA:24000"/>
        <dbReference type="Rhea" id="RHEA-COMP:10131"/>
        <dbReference type="Rhea" id="RHEA-COMP:10132"/>
        <dbReference type="Rhea" id="RHEA-COMP:11367"/>
        <dbReference type="Rhea" id="RHEA-COMP:11368"/>
        <dbReference type="ChEBI" id="CHEBI:29950"/>
        <dbReference type="ChEBI" id="CHEBI:82612"/>
        <dbReference type="ChEBI" id="CHEBI:85445"/>
        <dbReference type="ChEBI" id="CHEBI:85448"/>
        <dbReference type="EC" id="2.1.1.63"/>
    </reaction>
</comment>
<feature type="binding site" evidence="13">
    <location>
        <position position="73"/>
    </location>
    <ligand>
        <name>Zn(2+)</name>
        <dbReference type="ChEBI" id="CHEBI:29105"/>
    </ligand>
</feature>
<evidence type="ECO:0000256" key="12">
    <source>
        <dbReference type="PIRSR" id="PIRSR000409-1"/>
    </source>
</evidence>
<evidence type="ECO:0000256" key="5">
    <source>
        <dbReference type="ARBA" id="ARBA00022679"/>
    </source>
</evidence>